<accession>A0A059F7U2</accession>
<feature type="region of interest" description="Disordered" evidence="1">
    <location>
        <begin position="413"/>
        <end position="440"/>
    </location>
</feature>
<evidence type="ECO:0008006" key="5">
    <source>
        <dbReference type="Google" id="ProtNLM"/>
    </source>
</evidence>
<dbReference type="STRING" id="1280952.HJA_14930"/>
<gene>
    <name evidence="3" type="ORF">HJA_14930</name>
</gene>
<sequence>MANRRDAEPSPLRAGVMHTGLSLLVFGGIAGALGAGMYLMGDPSEAGPKQTLALFETQDTAAPPLKTRLKTDIATANLSIETPDYSEEGGSGDLPESGPDLGIDAPEETRTAQLEADLPAGQGDADEAGVRINGKLVKPGESYGEVTRIVSLERAPIAGMTERLNGMTLPRISPDGLAPADAYARPFINPGDKPVVAIVVGGLGINATHTRSAIDELPPEVTLSFAPDATSLQTWINRARAAGHEVLIETPMEAYDYGRMKMHPLTLLASEDEARNRARLDRILSRSTGYFGLINSQGSKIGDDDAAMKPVLQAVSDRGLAFIDDGGLNAAHMKQLSGETGLRYVRADSAIDAKLSAEEISSEFMELESQALKNGAALGSGFAFPITIEMVKTWTAGLDQKGIVLAPVSALAAAPPPPEIPSEDSVRTGSLELPPVNPHG</sequence>
<evidence type="ECO:0000313" key="3">
    <source>
        <dbReference type="EMBL" id="KCZ86655.1"/>
    </source>
</evidence>
<dbReference type="SUPFAM" id="SSF88713">
    <property type="entry name" value="Glycoside hydrolase/deacetylase"/>
    <property type="match status" value="1"/>
</dbReference>
<comment type="caution">
    <text evidence="3">The sequence shown here is derived from an EMBL/GenBank/DDBJ whole genome shotgun (WGS) entry which is preliminary data.</text>
</comment>
<feature type="transmembrane region" description="Helical" evidence="2">
    <location>
        <begin position="21"/>
        <end position="41"/>
    </location>
</feature>
<organism evidence="3 4">
    <name type="scientific">Hyphomonas jannaschiana VP2</name>
    <dbReference type="NCBI Taxonomy" id="1280952"/>
    <lineage>
        <taxon>Bacteria</taxon>
        <taxon>Pseudomonadati</taxon>
        <taxon>Pseudomonadota</taxon>
        <taxon>Alphaproteobacteria</taxon>
        <taxon>Hyphomonadales</taxon>
        <taxon>Hyphomonadaceae</taxon>
        <taxon>Hyphomonas</taxon>
    </lineage>
</organism>
<dbReference type="InterPro" id="IPR011330">
    <property type="entry name" value="Glyco_hydro/deAcase_b/a-brl"/>
</dbReference>
<dbReference type="CDD" id="cd10936">
    <property type="entry name" value="CE4_DAC2"/>
    <property type="match status" value="1"/>
</dbReference>
<proteinExistence type="predicted"/>
<name>A0A059F7U2_9PROT</name>
<dbReference type="PANTHER" id="PTHR30105">
    <property type="entry name" value="UNCHARACTERIZED YIBQ-RELATED"/>
    <property type="match status" value="1"/>
</dbReference>
<dbReference type="Proteomes" id="UP000024816">
    <property type="component" value="Unassembled WGS sequence"/>
</dbReference>
<dbReference type="InterPro" id="IPR006837">
    <property type="entry name" value="Divergent_DAC"/>
</dbReference>
<dbReference type="Pfam" id="PF04748">
    <property type="entry name" value="Polysacc_deac_2"/>
    <property type="match status" value="1"/>
</dbReference>
<dbReference type="Gene3D" id="3.20.20.370">
    <property type="entry name" value="Glycoside hydrolase/deacetylase"/>
    <property type="match status" value="1"/>
</dbReference>
<keyword evidence="4" id="KW-1185">Reference proteome</keyword>
<dbReference type="OrthoDB" id="9784811at2"/>
<keyword evidence="2" id="KW-1133">Transmembrane helix</keyword>
<evidence type="ECO:0000256" key="1">
    <source>
        <dbReference type="SAM" id="MobiDB-lite"/>
    </source>
</evidence>
<dbReference type="GO" id="GO:0005975">
    <property type="term" value="P:carbohydrate metabolic process"/>
    <property type="evidence" value="ECO:0007669"/>
    <property type="project" value="InterPro"/>
</dbReference>
<keyword evidence="2" id="KW-0812">Transmembrane</keyword>
<protein>
    <recommendedName>
        <fullName evidence="5">Divergent polysaccharide deacetylase family protein</fullName>
    </recommendedName>
</protein>
<reference evidence="3 4" key="1">
    <citation type="journal article" date="2014" name="Antonie Van Leeuwenhoek">
        <title>Hyphomonas beringensis sp. nov. and Hyphomonas chukchiensis sp. nov., isolated from surface seawater of the Bering Sea and Chukchi Sea.</title>
        <authorList>
            <person name="Li C."/>
            <person name="Lai Q."/>
            <person name="Li G."/>
            <person name="Dong C."/>
            <person name="Wang J."/>
            <person name="Liao Y."/>
            <person name="Shao Z."/>
        </authorList>
    </citation>
    <scope>NUCLEOTIDE SEQUENCE [LARGE SCALE GENOMIC DNA]</scope>
    <source>
        <strain evidence="3 4">VP2</strain>
    </source>
</reference>
<dbReference type="EMBL" id="ARYJ01000012">
    <property type="protein sequence ID" value="KCZ86655.1"/>
    <property type="molecule type" value="Genomic_DNA"/>
</dbReference>
<keyword evidence="2" id="KW-0472">Membrane</keyword>
<feature type="region of interest" description="Disordered" evidence="1">
    <location>
        <begin position="78"/>
        <end position="105"/>
    </location>
</feature>
<evidence type="ECO:0000256" key="2">
    <source>
        <dbReference type="SAM" id="Phobius"/>
    </source>
</evidence>
<dbReference type="RefSeq" id="WP_051597751.1">
    <property type="nucleotide sequence ID" value="NZ_ARYJ01000012.1"/>
</dbReference>
<dbReference type="PATRIC" id="fig|1280952.3.peg.2987"/>
<dbReference type="PANTHER" id="PTHR30105:SF2">
    <property type="entry name" value="DIVERGENT POLYSACCHARIDE DEACETYLASE SUPERFAMILY"/>
    <property type="match status" value="1"/>
</dbReference>
<dbReference type="AlphaFoldDB" id="A0A059F7U2"/>
<evidence type="ECO:0000313" key="4">
    <source>
        <dbReference type="Proteomes" id="UP000024816"/>
    </source>
</evidence>
<dbReference type="eggNOG" id="COG2861">
    <property type="taxonomic scope" value="Bacteria"/>
</dbReference>